<evidence type="ECO:0000313" key="1">
    <source>
        <dbReference type="EMBL" id="KAH0523231.1"/>
    </source>
</evidence>
<accession>A0A9P8HIT2</accession>
<dbReference type="AlphaFoldDB" id="A0A9P8HIT2"/>
<protein>
    <submittedName>
        <fullName evidence="1">Uncharacterized protein</fullName>
    </submittedName>
</protein>
<reference evidence="1 2" key="1">
    <citation type="submission" date="2021-08" db="EMBL/GenBank/DDBJ databases">
        <title>The highly contiguous genome resource for Trichoderma semiorbis FJ059, a fungal antagonistic to plant pathogens.</title>
        <authorList>
            <person name="Liu T."/>
        </authorList>
    </citation>
    <scope>NUCLEOTIDE SEQUENCE [LARGE SCALE GENOMIC DNA]</scope>
    <source>
        <strain evidence="1 2">FJ059</strain>
    </source>
</reference>
<dbReference type="EMBL" id="JAIMJC010000006">
    <property type="protein sequence ID" value="KAH0523231.1"/>
    <property type="molecule type" value="Genomic_DNA"/>
</dbReference>
<gene>
    <name evidence="1" type="ORF">TsFJ059_008266</name>
</gene>
<name>A0A9P8HIT2_9HYPO</name>
<keyword evidence="2" id="KW-1185">Reference proteome</keyword>
<organism evidence="1 2">
    <name type="scientific">Trichoderma semiorbis</name>
    <dbReference type="NCBI Taxonomy" id="1491008"/>
    <lineage>
        <taxon>Eukaryota</taxon>
        <taxon>Fungi</taxon>
        <taxon>Dikarya</taxon>
        <taxon>Ascomycota</taxon>
        <taxon>Pezizomycotina</taxon>
        <taxon>Sordariomycetes</taxon>
        <taxon>Hypocreomycetidae</taxon>
        <taxon>Hypocreales</taxon>
        <taxon>Hypocreaceae</taxon>
        <taxon>Trichoderma</taxon>
    </lineage>
</organism>
<comment type="caution">
    <text evidence="1">The sequence shown here is derived from an EMBL/GenBank/DDBJ whole genome shotgun (WGS) entry which is preliminary data.</text>
</comment>
<dbReference type="Proteomes" id="UP000826573">
    <property type="component" value="Unassembled WGS sequence"/>
</dbReference>
<evidence type="ECO:0000313" key="2">
    <source>
        <dbReference type="Proteomes" id="UP000826573"/>
    </source>
</evidence>
<proteinExistence type="predicted"/>
<sequence length="170" mass="19925">MLDDLVRNPDNVAEYQMEESSKYQLFAFTSCGSYWQVFVSWNMRNDCMVETIWEGDVKEWGRAFDLICIVDQIQDFAVHHHRPFVMKHLEAWHARHQKTKTPAKGVIQQSNATTAYMDVPDEDSVKADSNPLDGDRTCQMKHDDAIEVFVKLRELPKLQKKPQRKPQRKL</sequence>